<dbReference type="Proteomes" id="UP000321113">
    <property type="component" value="Unassembled WGS sequence"/>
</dbReference>
<sequence length="738" mass="81421">MTLLHRSLIAIAISTTLSACYTDVEPTVPFPNDPEPLLPLPSEKFSLEVGESTVEAMKESVVITTLAGEEKRVNVETFKGIEYATQTRFEHSDIKELDETVDATEFGAACMQNRATVQEQNEDCLNLNIWRPAGVEADADLPVYVFIHGGDFEYGAGSEALVHGDTVVAQGSDDGKPFIYVSFNYRLGHLGTQWVEGENTDGNYGIGDQKTALEWVHNNIDKFGGDTQKVTVMGQGSGAMSIGFLQQDEDVSGYYFQRAIMQSNPYGFEYPSYDVAKDRSKGFTAGTDITEIMESQRVAVGGIDQLANWLLNSLSLVASVPVMGDIELRPESDNTPMSTLMPFSPYIGCTKLDDSPAACKTANVSPLNDKLTVPTVLGTNAQEANSFGMLFSVTFLAPMVIHEILGGDDLSELVELTASDDPNQVAMGLTLWLQDPKNIALLKQRISSMNVEDISTQLTLPDSAYRAVTNLYFGVDTNMNTMQMALCVGIDGESLTKFFWDYLLGRVELGDIVDLIKIGDLLSTISCLADGVEITAPSQTEALLNLADFYPNSEASFGGATTNMKQFKTLLNDTLFDGPARHMAANSENQATLYRFDHKPSFNMWNYMTGWDDEKEEYNKLSIIDLFKTIGCIAASCNGSELPFVFNKSLRFDGSEVYPSKSDKALMNEMSRLWFSDDLFNNYQYDSSDNVLVIDGEGFTTAPDWDYVTNPGVDPKLREGRLTGLEEQGLMPWQWYLN</sequence>
<dbReference type="InterPro" id="IPR029058">
    <property type="entry name" value="AB_hydrolase_fold"/>
</dbReference>
<evidence type="ECO:0000313" key="3">
    <source>
        <dbReference type="EMBL" id="GEM77791.1"/>
    </source>
</evidence>
<comment type="caution">
    <text evidence="3">The sequence shown here is derived from an EMBL/GenBank/DDBJ whole genome shotgun (WGS) entry which is preliminary data.</text>
</comment>
<organism evidence="3 4">
    <name type="scientific">Vibrio superstes NBRC 103154</name>
    <dbReference type="NCBI Taxonomy" id="1219062"/>
    <lineage>
        <taxon>Bacteria</taxon>
        <taxon>Pseudomonadati</taxon>
        <taxon>Pseudomonadota</taxon>
        <taxon>Gammaproteobacteria</taxon>
        <taxon>Vibrionales</taxon>
        <taxon>Vibrionaceae</taxon>
        <taxon>Vibrio</taxon>
    </lineage>
</organism>
<feature type="chain" id="PRO_5022041147" description="Carboxylesterase type B domain-containing protein" evidence="1">
    <location>
        <begin position="20"/>
        <end position="738"/>
    </location>
</feature>
<dbReference type="InterPro" id="IPR050309">
    <property type="entry name" value="Type-B_Carboxylest/Lipase"/>
</dbReference>
<dbReference type="PANTHER" id="PTHR11559">
    <property type="entry name" value="CARBOXYLESTERASE"/>
    <property type="match status" value="1"/>
</dbReference>
<evidence type="ECO:0000313" key="4">
    <source>
        <dbReference type="Proteomes" id="UP000321113"/>
    </source>
</evidence>
<dbReference type="InterPro" id="IPR002018">
    <property type="entry name" value="CarbesteraseB"/>
</dbReference>
<dbReference type="OrthoDB" id="9775851at2"/>
<accession>A0A511QKH8</accession>
<dbReference type="Gene3D" id="3.40.50.1820">
    <property type="entry name" value="alpha/beta hydrolase"/>
    <property type="match status" value="2"/>
</dbReference>
<protein>
    <recommendedName>
        <fullName evidence="2">Carboxylesterase type B domain-containing protein</fullName>
    </recommendedName>
</protein>
<dbReference type="AlphaFoldDB" id="A0A511QKH8"/>
<keyword evidence="1" id="KW-0732">Signal</keyword>
<keyword evidence="4" id="KW-1185">Reference proteome</keyword>
<name>A0A511QKH8_9VIBR</name>
<reference evidence="3 4" key="1">
    <citation type="submission" date="2019-07" db="EMBL/GenBank/DDBJ databases">
        <title>Whole genome shotgun sequence of Vibrio superstes NBRC 103154.</title>
        <authorList>
            <person name="Hosoyama A."/>
            <person name="Uohara A."/>
            <person name="Ohji S."/>
            <person name="Ichikawa N."/>
        </authorList>
    </citation>
    <scope>NUCLEOTIDE SEQUENCE [LARGE SCALE GENOMIC DNA]</scope>
    <source>
        <strain evidence="3 4">NBRC 103154</strain>
    </source>
</reference>
<dbReference type="EMBL" id="BJXK01000001">
    <property type="protein sequence ID" value="GEM77791.1"/>
    <property type="molecule type" value="Genomic_DNA"/>
</dbReference>
<dbReference type="SUPFAM" id="SSF53474">
    <property type="entry name" value="alpha/beta-Hydrolases"/>
    <property type="match status" value="1"/>
</dbReference>
<feature type="domain" description="Carboxylesterase type B" evidence="2">
    <location>
        <begin position="70"/>
        <end position="385"/>
    </location>
</feature>
<proteinExistence type="predicted"/>
<dbReference type="RefSeq" id="WP_119009015.1">
    <property type="nucleotide sequence ID" value="NZ_BJXK01000001.1"/>
</dbReference>
<gene>
    <name evidence="3" type="ORF">VSU01S_00360</name>
</gene>
<evidence type="ECO:0000256" key="1">
    <source>
        <dbReference type="SAM" id="SignalP"/>
    </source>
</evidence>
<dbReference type="PROSITE" id="PS51257">
    <property type="entry name" value="PROKAR_LIPOPROTEIN"/>
    <property type="match status" value="1"/>
</dbReference>
<feature type="signal peptide" evidence="1">
    <location>
        <begin position="1"/>
        <end position="19"/>
    </location>
</feature>
<dbReference type="Pfam" id="PF00135">
    <property type="entry name" value="COesterase"/>
    <property type="match status" value="1"/>
</dbReference>
<evidence type="ECO:0000259" key="2">
    <source>
        <dbReference type="Pfam" id="PF00135"/>
    </source>
</evidence>